<proteinExistence type="predicted"/>
<dbReference type="GO" id="GO:0043495">
    <property type="term" value="F:protein-membrane adaptor activity"/>
    <property type="evidence" value="ECO:0007669"/>
    <property type="project" value="TreeGrafter"/>
</dbReference>
<dbReference type="PROSITE" id="PS50106">
    <property type="entry name" value="PDZ"/>
    <property type="match status" value="2"/>
</dbReference>
<evidence type="ECO:0000259" key="2">
    <source>
        <dbReference type="PROSITE" id="PS50106"/>
    </source>
</evidence>
<name>A0A8C4R0K2_EPTBU</name>
<sequence length="230" mass="25819">MQQQQKYRGRFQLGSGIDNPAFVYDPGCVVCQVSQGSAAWRAGIKDGDYVVEVNGERMVGAKRERVLQKLYNTVNPALLLCSHPPHCSPLADWPFAVHSQLSALPLRPKLVHLERGPDGYGFYLQELSTKMGQFIMNIEKDSPAERASLQNGDRLIAVNDIPLEAVDPVIFLKSSRHKHRTTITRPRPRPPTHADVVQWIQLAGDCVTLLVVDTATDDLYKKVFEQFENK</sequence>
<feature type="domain" description="PDZ" evidence="2">
    <location>
        <begin position="1"/>
        <end position="85"/>
    </location>
</feature>
<dbReference type="GO" id="GO:0072659">
    <property type="term" value="P:protein localization to plasma membrane"/>
    <property type="evidence" value="ECO:0007669"/>
    <property type="project" value="TreeGrafter"/>
</dbReference>
<organism evidence="3 4">
    <name type="scientific">Eptatretus burgeri</name>
    <name type="common">Inshore hagfish</name>
    <dbReference type="NCBI Taxonomy" id="7764"/>
    <lineage>
        <taxon>Eukaryota</taxon>
        <taxon>Metazoa</taxon>
        <taxon>Chordata</taxon>
        <taxon>Craniata</taxon>
        <taxon>Vertebrata</taxon>
        <taxon>Cyclostomata</taxon>
        <taxon>Myxini</taxon>
        <taxon>Myxiniformes</taxon>
        <taxon>Myxinidae</taxon>
        <taxon>Eptatretinae</taxon>
        <taxon>Eptatretus</taxon>
    </lineage>
</organism>
<evidence type="ECO:0000313" key="4">
    <source>
        <dbReference type="Proteomes" id="UP000694388"/>
    </source>
</evidence>
<evidence type="ECO:0000256" key="1">
    <source>
        <dbReference type="ARBA" id="ARBA00022737"/>
    </source>
</evidence>
<protein>
    <recommendedName>
        <fullName evidence="2">PDZ domain-containing protein</fullName>
    </recommendedName>
</protein>
<dbReference type="InterPro" id="IPR001478">
    <property type="entry name" value="PDZ"/>
</dbReference>
<accession>A0A8C4R0K2</accession>
<dbReference type="Gene3D" id="2.30.42.10">
    <property type="match status" value="2"/>
</dbReference>
<dbReference type="GO" id="GO:0016324">
    <property type="term" value="C:apical plasma membrane"/>
    <property type="evidence" value="ECO:0007669"/>
    <property type="project" value="TreeGrafter"/>
</dbReference>
<reference evidence="3" key="2">
    <citation type="submission" date="2025-09" db="UniProtKB">
        <authorList>
            <consortium name="Ensembl"/>
        </authorList>
    </citation>
    <scope>IDENTIFICATION</scope>
</reference>
<reference evidence="3" key="1">
    <citation type="submission" date="2025-08" db="UniProtKB">
        <authorList>
            <consortium name="Ensembl"/>
        </authorList>
    </citation>
    <scope>IDENTIFICATION</scope>
</reference>
<evidence type="ECO:0000313" key="3">
    <source>
        <dbReference type="Ensembl" id="ENSEBUP00000023355.1"/>
    </source>
</evidence>
<dbReference type="GO" id="GO:0005102">
    <property type="term" value="F:signaling receptor binding"/>
    <property type="evidence" value="ECO:0007669"/>
    <property type="project" value="TreeGrafter"/>
</dbReference>
<dbReference type="SMART" id="SM00228">
    <property type="entry name" value="PDZ"/>
    <property type="match status" value="2"/>
</dbReference>
<dbReference type="AlphaFoldDB" id="A0A8C4R0K2"/>
<dbReference type="SUPFAM" id="SSF50156">
    <property type="entry name" value="PDZ domain-like"/>
    <property type="match status" value="2"/>
</dbReference>
<dbReference type="CDD" id="cd00136">
    <property type="entry name" value="PDZ_canonical"/>
    <property type="match status" value="1"/>
</dbReference>
<dbReference type="PANTHER" id="PTHR14191:SF29">
    <property type="entry name" value="PDZ DOMAIN-CONTAINING PROTEIN"/>
    <property type="match status" value="1"/>
</dbReference>
<dbReference type="PANTHER" id="PTHR14191">
    <property type="entry name" value="PDZ DOMAIN CONTAINING PROTEIN"/>
    <property type="match status" value="1"/>
</dbReference>
<dbReference type="GeneTree" id="ENSGT00950000182849"/>
<dbReference type="Pfam" id="PF00595">
    <property type="entry name" value="PDZ"/>
    <property type="match status" value="2"/>
</dbReference>
<dbReference type="Proteomes" id="UP000694388">
    <property type="component" value="Unplaced"/>
</dbReference>
<keyword evidence="1" id="KW-0677">Repeat</keyword>
<feature type="domain" description="PDZ" evidence="2">
    <location>
        <begin position="110"/>
        <end position="187"/>
    </location>
</feature>
<dbReference type="InterPro" id="IPR036034">
    <property type="entry name" value="PDZ_sf"/>
</dbReference>
<keyword evidence="4" id="KW-1185">Reference proteome</keyword>
<dbReference type="InterPro" id="IPR051067">
    <property type="entry name" value="NHER"/>
</dbReference>
<dbReference type="CDD" id="cd06768">
    <property type="entry name" value="PDZ_NHERF-like"/>
    <property type="match status" value="1"/>
</dbReference>
<dbReference type="Ensembl" id="ENSEBUT00000023931.1">
    <property type="protein sequence ID" value="ENSEBUP00000023355.1"/>
    <property type="gene ID" value="ENSEBUG00000014391.1"/>
</dbReference>